<evidence type="ECO:0000313" key="3">
    <source>
        <dbReference type="Proteomes" id="UP001165082"/>
    </source>
</evidence>
<feature type="compositionally biased region" description="Basic and acidic residues" evidence="1">
    <location>
        <begin position="21"/>
        <end position="30"/>
    </location>
</feature>
<name>A0A9W7FWI8_9STRA</name>
<evidence type="ECO:0000256" key="1">
    <source>
        <dbReference type="SAM" id="MobiDB-lite"/>
    </source>
</evidence>
<organism evidence="2 3">
    <name type="scientific">Triparma retinervis</name>
    <dbReference type="NCBI Taxonomy" id="2557542"/>
    <lineage>
        <taxon>Eukaryota</taxon>
        <taxon>Sar</taxon>
        <taxon>Stramenopiles</taxon>
        <taxon>Ochrophyta</taxon>
        <taxon>Bolidophyceae</taxon>
        <taxon>Parmales</taxon>
        <taxon>Triparmaceae</taxon>
        <taxon>Triparma</taxon>
    </lineage>
</organism>
<protein>
    <submittedName>
        <fullName evidence="2">Uncharacterized protein</fullName>
    </submittedName>
</protein>
<gene>
    <name evidence="2" type="ORF">TrRE_jg2047</name>
</gene>
<proteinExistence type="predicted"/>
<dbReference type="EMBL" id="BRXZ01008290">
    <property type="protein sequence ID" value="GMI24112.1"/>
    <property type="molecule type" value="Genomic_DNA"/>
</dbReference>
<evidence type="ECO:0000313" key="2">
    <source>
        <dbReference type="EMBL" id="GMI24112.1"/>
    </source>
</evidence>
<comment type="caution">
    <text evidence="2">The sequence shown here is derived from an EMBL/GenBank/DDBJ whole genome shotgun (WGS) entry which is preliminary data.</text>
</comment>
<reference evidence="2" key="1">
    <citation type="submission" date="2022-07" db="EMBL/GenBank/DDBJ databases">
        <title>Genome analysis of Parmales, a sister group of diatoms, reveals the evolutionary specialization of diatoms from phago-mixotrophs to photoautotrophs.</title>
        <authorList>
            <person name="Ban H."/>
            <person name="Sato S."/>
            <person name="Yoshikawa S."/>
            <person name="Kazumasa Y."/>
            <person name="Nakamura Y."/>
            <person name="Ichinomiya M."/>
            <person name="Saitoh K."/>
            <person name="Sato N."/>
            <person name="Blanc-Mathieu R."/>
            <person name="Endo H."/>
            <person name="Kuwata A."/>
            <person name="Ogata H."/>
        </authorList>
    </citation>
    <scope>NUCLEOTIDE SEQUENCE</scope>
</reference>
<feature type="region of interest" description="Disordered" evidence="1">
    <location>
        <begin position="1"/>
        <end position="42"/>
    </location>
</feature>
<sequence length="73" mass="8201">MEAWTREAATEACGPQKRDRKSATELRDEGSEGGPPNTWEKIEDMTSVWKAELTREPTCTGGQFRRADIAETE</sequence>
<keyword evidence="3" id="KW-1185">Reference proteome</keyword>
<dbReference type="Proteomes" id="UP001165082">
    <property type="component" value="Unassembled WGS sequence"/>
</dbReference>
<dbReference type="AlphaFoldDB" id="A0A9W7FWI8"/>
<accession>A0A9W7FWI8</accession>